<proteinExistence type="predicted"/>
<organism evidence="1 2">
    <name type="scientific">Rhodococcus ruber</name>
    <dbReference type="NCBI Taxonomy" id="1830"/>
    <lineage>
        <taxon>Bacteria</taxon>
        <taxon>Bacillati</taxon>
        <taxon>Actinomycetota</taxon>
        <taxon>Actinomycetes</taxon>
        <taxon>Mycobacteriales</taxon>
        <taxon>Nocardiaceae</taxon>
        <taxon>Rhodococcus</taxon>
    </lineage>
</organism>
<sequence>MAAILLDRVGRGEISRVDDSGALKWAHQTLTSTPLITRLPSYAHKTRAARRYFLETGDFAEGNPNLLIGPEDAVTGRLPDVLLLLDLDLDEIDRPR</sequence>
<evidence type="ECO:0000313" key="1">
    <source>
        <dbReference type="EMBL" id="CDZ90132.1"/>
    </source>
</evidence>
<name>A0A098BPG6_9NOCA</name>
<reference evidence="1 2" key="1">
    <citation type="journal article" date="2014" name="Genome Announc.">
        <title>Draft Genome Sequence of Propane- and Butane-Oxidizing Actinobacterium Rhodococcus ruber IEGM 231.</title>
        <authorList>
            <person name="Ivshina I.B."/>
            <person name="Kuyukina M.S."/>
            <person name="Krivoruchko A.V."/>
            <person name="Barbe V."/>
            <person name="Fischer C."/>
        </authorList>
    </citation>
    <scope>NUCLEOTIDE SEQUENCE [LARGE SCALE GENOMIC DNA]</scope>
</reference>
<accession>A0A098BPG6</accession>
<evidence type="ECO:0000313" key="2">
    <source>
        <dbReference type="Proteomes" id="UP000042997"/>
    </source>
</evidence>
<dbReference type="RefSeq" id="WP_040273253.1">
    <property type="nucleotide sequence ID" value="NZ_CP023714.1"/>
</dbReference>
<dbReference type="AlphaFoldDB" id="A0A098BPG6"/>
<dbReference type="EMBL" id="CCSD01000075">
    <property type="protein sequence ID" value="CDZ90132.1"/>
    <property type="molecule type" value="Genomic_DNA"/>
</dbReference>
<protein>
    <submittedName>
        <fullName evidence="1">Uncharacterized protein</fullName>
    </submittedName>
</protein>
<dbReference type="Proteomes" id="UP000042997">
    <property type="component" value="Unassembled WGS sequence"/>
</dbReference>
<gene>
    <name evidence="1" type="ORF">RHRU231_620023</name>
</gene>